<evidence type="ECO:0000256" key="1">
    <source>
        <dbReference type="SAM" id="MobiDB-lite"/>
    </source>
</evidence>
<keyword evidence="3" id="KW-0614">Plasmid</keyword>
<evidence type="ECO:0000313" key="4">
    <source>
        <dbReference type="Proteomes" id="UP000008332"/>
    </source>
</evidence>
<sequence length="254" mass="28508" precursor="true">MRRLFISLCLVFTGMNAFAMASGSVVFDPANYSQTLITAGQSVKLLSESVGGNLTKLRQLQELYKQGRAIASGDVNAIAGVVGGPQLQSQIRDMQGMKKALTNLNGNIDDLTGRYNYTMQMSQKYGVSVQEYQAAQARRVSQGIESARLEQQQNMRALKSVDDSYVQLQKWQERLPETNTELMQMMNMHMTMLNTNNAQVLSYMARNNAAEQDRTVKTAAEEQSKRDYEEKNAADAKRHGDDTWNRLIGGFRKK</sequence>
<feature type="compositionally biased region" description="Basic and acidic residues" evidence="1">
    <location>
        <begin position="211"/>
        <end position="244"/>
    </location>
</feature>
<feature type="chain" id="PRO_5004200363" evidence="2">
    <location>
        <begin position="20"/>
        <end position="254"/>
    </location>
</feature>
<evidence type="ECO:0000313" key="3">
    <source>
        <dbReference type="EMBL" id="ABD71946.1"/>
    </source>
</evidence>
<dbReference type="RefSeq" id="WP_011458793.1">
    <property type="nucleotide sequence ID" value="NC_007901.1"/>
</dbReference>
<proteinExistence type="predicted"/>
<dbReference type="EMBL" id="CP000268">
    <property type="protein sequence ID" value="ABD71946.1"/>
    <property type="molecule type" value="Genomic_DNA"/>
</dbReference>
<organism evidence="3 4">
    <name type="scientific">Albidiferax ferrireducens (strain ATCC BAA-621 / DSM 15236 / T118)</name>
    <name type="common">Rhodoferax ferrireducens</name>
    <dbReference type="NCBI Taxonomy" id="338969"/>
    <lineage>
        <taxon>Bacteria</taxon>
        <taxon>Pseudomonadati</taxon>
        <taxon>Pseudomonadota</taxon>
        <taxon>Betaproteobacteria</taxon>
        <taxon>Burkholderiales</taxon>
        <taxon>Comamonadaceae</taxon>
        <taxon>Rhodoferax</taxon>
    </lineage>
</organism>
<dbReference type="AlphaFoldDB" id="Q21QJ9"/>
<gene>
    <name evidence="3" type="ordered locus">Rfer_4259</name>
</gene>
<feature type="signal peptide" evidence="2">
    <location>
        <begin position="1"/>
        <end position="19"/>
    </location>
</feature>
<reference evidence="4" key="1">
    <citation type="submission" date="2006-02" db="EMBL/GenBank/DDBJ databases">
        <title>Complete sequence of plasmid 1 of Rhodoferax ferrireducens DSM 15236.</title>
        <authorList>
            <person name="Copeland A."/>
            <person name="Lucas S."/>
            <person name="Lapidus A."/>
            <person name="Barry K."/>
            <person name="Detter J.C."/>
            <person name="Glavina del Rio T."/>
            <person name="Hammon N."/>
            <person name="Israni S."/>
            <person name="Pitluck S."/>
            <person name="Brettin T."/>
            <person name="Bruce D."/>
            <person name="Han C."/>
            <person name="Tapia R."/>
            <person name="Gilna P."/>
            <person name="Kiss H."/>
            <person name="Schmutz J."/>
            <person name="Larimer F."/>
            <person name="Land M."/>
            <person name="Kyrpides N."/>
            <person name="Ivanova N."/>
            <person name="Richardson P."/>
        </authorList>
    </citation>
    <scope>NUCLEOTIDE SEQUENCE [LARGE SCALE GENOMIC DNA]</scope>
    <source>
        <strain evidence="4">ATCC BAA-621 / DSM 15236 / T118</strain>
        <plasmid evidence="4">Plasmid pDSM15236</plasmid>
    </source>
</reference>
<feature type="region of interest" description="Disordered" evidence="1">
    <location>
        <begin position="211"/>
        <end position="254"/>
    </location>
</feature>
<dbReference type="OrthoDB" id="9021686at2"/>
<dbReference type="Proteomes" id="UP000008332">
    <property type="component" value="Plasmid unnamed1"/>
</dbReference>
<geneLocation type="plasmid" evidence="4">
    <name>pDSM15236</name>
</geneLocation>
<name>Q21QJ9_ALBFT</name>
<dbReference type="HOGENOM" id="CLU_1093608_0_0_4"/>
<dbReference type="KEGG" id="rfr:Rfer_4259"/>
<accession>Q21QJ9</accession>
<protein>
    <submittedName>
        <fullName evidence="3">Uncharacterized protein</fullName>
    </submittedName>
</protein>
<evidence type="ECO:0000256" key="2">
    <source>
        <dbReference type="SAM" id="SignalP"/>
    </source>
</evidence>
<keyword evidence="2" id="KW-0732">Signal</keyword>
<keyword evidence="4" id="KW-1185">Reference proteome</keyword>